<evidence type="ECO:0000259" key="14">
    <source>
        <dbReference type="PROSITE" id="PS50885"/>
    </source>
</evidence>
<feature type="transmembrane region" description="Helical" evidence="13">
    <location>
        <begin position="304"/>
        <end position="328"/>
    </location>
</feature>
<dbReference type="InterPro" id="IPR003660">
    <property type="entry name" value="HAMP_dom"/>
</dbReference>
<comment type="subcellular location">
    <subcellularLocation>
        <location evidence="2">Cell membrane</location>
        <topology evidence="2">Multi-pass membrane protein</topology>
    </subcellularLocation>
</comment>
<keyword evidence="9 13" id="KW-1133">Transmembrane helix</keyword>
<dbReference type="Pfam" id="PF02743">
    <property type="entry name" value="dCache_1"/>
    <property type="match status" value="1"/>
</dbReference>
<dbReference type="InterPro" id="IPR010559">
    <property type="entry name" value="Sig_transdc_His_kin_internal"/>
</dbReference>
<reference evidence="15 16" key="1">
    <citation type="submission" date="2024-09" db="EMBL/GenBank/DDBJ databases">
        <authorList>
            <person name="Sun Q."/>
            <person name="Mori K."/>
        </authorList>
    </citation>
    <scope>NUCLEOTIDE SEQUENCE [LARGE SCALE GENOMIC DNA]</scope>
    <source>
        <strain evidence="15 16">TISTR 2452</strain>
    </source>
</reference>
<evidence type="ECO:0000256" key="5">
    <source>
        <dbReference type="ARBA" id="ARBA00022553"/>
    </source>
</evidence>
<evidence type="ECO:0000256" key="8">
    <source>
        <dbReference type="ARBA" id="ARBA00022777"/>
    </source>
</evidence>
<evidence type="ECO:0000256" key="7">
    <source>
        <dbReference type="ARBA" id="ARBA00022692"/>
    </source>
</evidence>
<sequence length="603" mass="68887">MVLPAFVMRIVNRLSLKFKLFVLLILISIIPITLVAYNSNTFMFRSGTGYSGSISSQYVDFVSTELNAYLQSLNQSFDPLFSSPAFVHYMGTPDSWLKDQAEDLMRFRPLVRSSLQFHPEVIGVLYIDRLGKVYFDSYQRQLDPAYAFGEDPWYQKAFRINRNALSEPHAMQYVLYSKDTTFSYIRPILDTDTGVTRAVFVLEIQENRVKSMLRGEQTGRPGQVILMHTRTGATVSETPVDSRVMRDFNNALVDHGGSNQTFLFSSGHTEYQASYAALPDSEWLVVWTAPLNTINKAVRQTVQLSLLIAVLSLLTALIVAFPVMSVILRPLYKLKAGMLNLGHGKYVPIPQGGRYDEIGYLVRSFNQMLEKLQRMEREVYQANLREKERELLQLQAQINPHFLFNTLETIDSYASRNNGDAVGDMVQSVSRMMRFTVRNDNGWAPLREELDYIRNFLTIHYYRNGQEVSARFDIDPAAMDVPVMKLSIQPFIENAIKYGWSPNMTADEFKLVVKVSLQENRLEVDIEDTGTGMQPDVLRRIRQLIAEQGESKDPYFGSHTGVRNTFRRLFLVYGSETEVVVESEPGAGTRFRFRIPAGRSSNR</sequence>
<keyword evidence="4" id="KW-1003">Cell membrane</keyword>
<evidence type="ECO:0000256" key="10">
    <source>
        <dbReference type="ARBA" id="ARBA00023012"/>
    </source>
</evidence>
<evidence type="ECO:0000256" key="11">
    <source>
        <dbReference type="ARBA" id="ARBA00023136"/>
    </source>
</evidence>
<dbReference type="CDD" id="cd18773">
    <property type="entry name" value="PDC1_HK_sensor"/>
    <property type="match status" value="1"/>
</dbReference>
<keyword evidence="7 13" id="KW-0812">Transmembrane</keyword>
<keyword evidence="11 13" id="KW-0472">Membrane</keyword>
<keyword evidence="6 15" id="KW-0808">Transferase</keyword>
<dbReference type="Proteomes" id="UP001589747">
    <property type="component" value="Unassembled WGS sequence"/>
</dbReference>
<feature type="domain" description="HAMP" evidence="14">
    <location>
        <begin position="325"/>
        <end position="377"/>
    </location>
</feature>
<keyword evidence="12" id="KW-0175">Coiled coil</keyword>
<evidence type="ECO:0000313" key="15">
    <source>
        <dbReference type="EMBL" id="MFB9328663.1"/>
    </source>
</evidence>
<keyword evidence="8 15" id="KW-0418">Kinase</keyword>
<dbReference type="EC" id="2.7.13.3" evidence="3"/>
<feature type="coiled-coil region" evidence="12">
    <location>
        <begin position="365"/>
        <end position="397"/>
    </location>
</feature>
<dbReference type="RefSeq" id="WP_377498182.1">
    <property type="nucleotide sequence ID" value="NZ_JBHMDO010000034.1"/>
</dbReference>
<keyword evidence="10" id="KW-0902">Two-component regulatory system</keyword>
<name>A0ABV5KW66_9BACL</name>
<evidence type="ECO:0000256" key="4">
    <source>
        <dbReference type="ARBA" id="ARBA00022475"/>
    </source>
</evidence>
<dbReference type="Pfam" id="PF02518">
    <property type="entry name" value="HATPase_c"/>
    <property type="match status" value="1"/>
</dbReference>
<dbReference type="Pfam" id="PF06580">
    <property type="entry name" value="His_kinase"/>
    <property type="match status" value="1"/>
</dbReference>
<protein>
    <recommendedName>
        <fullName evidence="3">histidine kinase</fullName>
        <ecNumber evidence="3">2.7.13.3</ecNumber>
    </recommendedName>
</protein>
<dbReference type="InterPro" id="IPR050640">
    <property type="entry name" value="Bact_2-comp_sensor_kinase"/>
</dbReference>
<evidence type="ECO:0000256" key="12">
    <source>
        <dbReference type="SAM" id="Coils"/>
    </source>
</evidence>
<evidence type="ECO:0000313" key="16">
    <source>
        <dbReference type="Proteomes" id="UP001589747"/>
    </source>
</evidence>
<dbReference type="Gene3D" id="6.10.340.10">
    <property type="match status" value="1"/>
</dbReference>
<dbReference type="PANTHER" id="PTHR34220:SF7">
    <property type="entry name" value="SENSOR HISTIDINE KINASE YPDA"/>
    <property type="match status" value="1"/>
</dbReference>
<dbReference type="SUPFAM" id="SSF55874">
    <property type="entry name" value="ATPase domain of HSP90 chaperone/DNA topoisomerase II/histidine kinase"/>
    <property type="match status" value="1"/>
</dbReference>
<dbReference type="InterPro" id="IPR003594">
    <property type="entry name" value="HATPase_dom"/>
</dbReference>
<dbReference type="PROSITE" id="PS50885">
    <property type="entry name" value="HAMP"/>
    <property type="match status" value="1"/>
</dbReference>
<evidence type="ECO:0000256" key="13">
    <source>
        <dbReference type="SAM" id="Phobius"/>
    </source>
</evidence>
<keyword evidence="16" id="KW-1185">Reference proteome</keyword>
<keyword evidence="5" id="KW-0597">Phosphoprotein</keyword>
<proteinExistence type="predicted"/>
<dbReference type="InterPro" id="IPR033479">
    <property type="entry name" value="dCache_1"/>
</dbReference>
<evidence type="ECO:0000256" key="2">
    <source>
        <dbReference type="ARBA" id="ARBA00004651"/>
    </source>
</evidence>
<gene>
    <name evidence="15" type="ORF">ACFFSY_22235</name>
</gene>
<dbReference type="SMART" id="SM00304">
    <property type="entry name" value="HAMP"/>
    <property type="match status" value="1"/>
</dbReference>
<evidence type="ECO:0000256" key="9">
    <source>
        <dbReference type="ARBA" id="ARBA00022989"/>
    </source>
</evidence>
<feature type="transmembrane region" description="Helical" evidence="13">
    <location>
        <begin position="20"/>
        <end position="37"/>
    </location>
</feature>
<dbReference type="Gene3D" id="3.30.565.10">
    <property type="entry name" value="Histidine kinase-like ATPase, C-terminal domain"/>
    <property type="match status" value="1"/>
</dbReference>
<accession>A0ABV5KW66</accession>
<dbReference type="SUPFAM" id="SSF158472">
    <property type="entry name" value="HAMP domain-like"/>
    <property type="match status" value="1"/>
</dbReference>
<evidence type="ECO:0000256" key="6">
    <source>
        <dbReference type="ARBA" id="ARBA00022679"/>
    </source>
</evidence>
<organism evidence="15 16">
    <name type="scientific">Paenibacillus aurantiacus</name>
    <dbReference type="NCBI Taxonomy" id="1936118"/>
    <lineage>
        <taxon>Bacteria</taxon>
        <taxon>Bacillati</taxon>
        <taxon>Bacillota</taxon>
        <taxon>Bacilli</taxon>
        <taxon>Bacillales</taxon>
        <taxon>Paenibacillaceae</taxon>
        <taxon>Paenibacillus</taxon>
    </lineage>
</organism>
<dbReference type="CDD" id="cd06225">
    <property type="entry name" value="HAMP"/>
    <property type="match status" value="1"/>
</dbReference>
<dbReference type="PRINTS" id="PR00344">
    <property type="entry name" value="BCTRLSENSOR"/>
</dbReference>
<dbReference type="InterPro" id="IPR036890">
    <property type="entry name" value="HATPase_C_sf"/>
</dbReference>
<dbReference type="GO" id="GO:0004673">
    <property type="term" value="F:protein histidine kinase activity"/>
    <property type="evidence" value="ECO:0007669"/>
    <property type="project" value="UniProtKB-EC"/>
</dbReference>
<dbReference type="EMBL" id="JBHMDO010000034">
    <property type="protein sequence ID" value="MFB9328663.1"/>
    <property type="molecule type" value="Genomic_DNA"/>
</dbReference>
<comment type="catalytic activity">
    <reaction evidence="1">
        <text>ATP + protein L-histidine = ADP + protein N-phospho-L-histidine.</text>
        <dbReference type="EC" id="2.7.13.3"/>
    </reaction>
</comment>
<dbReference type="InterPro" id="IPR004358">
    <property type="entry name" value="Sig_transdc_His_kin-like_C"/>
</dbReference>
<evidence type="ECO:0000256" key="3">
    <source>
        <dbReference type="ARBA" id="ARBA00012438"/>
    </source>
</evidence>
<evidence type="ECO:0000256" key="1">
    <source>
        <dbReference type="ARBA" id="ARBA00000085"/>
    </source>
</evidence>
<comment type="caution">
    <text evidence="15">The sequence shown here is derived from an EMBL/GenBank/DDBJ whole genome shotgun (WGS) entry which is preliminary data.</text>
</comment>
<dbReference type="PANTHER" id="PTHR34220">
    <property type="entry name" value="SENSOR HISTIDINE KINASE YPDA"/>
    <property type="match status" value="1"/>
</dbReference>